<dbReference type="EMBL" id="JAMZIH010000353">
    <property type="protein sequence ID" value="KAJ1679485.1"/>
    <property type="molecule type" value="Genomic_DNA"/>
</dbReference>
<accession>A0ACC1HTX0</accession>
<evidence type="ECO:0000313" key="1">
    <source>
        <dbReference type="EMBL" id="KAJ1679485.1"/>
    </source>
</evidence>
<name>A0ACC1HTX0_9FUNG</name>
<reference evidence="1" key="1">
    <citation type="submission" date="2022-06" db="EMBL/GenBank/DDBJ databases">
        <title>Phylogenomic reconstructions and comparative analyses of Kickxellomycotina fungi.</title>
        <authorList>
            <person name="Reynolds N.K."/>
            <person name="Stajich J.E."/>
            <person name="Barry K."/>
            <person name="Grigoriev I.V."/>
            <person name="Crous P."/>
            <person name="Smith M.E."/>
        </authorList>
    </citation>
    <scope>NUCLEOTIDE SEQUENCE</scope>
    <source>
        <strain evidence="1">RSA 2271</strain>
    </source>
</reference>
<protein>
    <submittedName>
        <fullName evidence="1">Uncharacterized protein</fullName>
    </submittedName>
</protein>
<gene>
    <name evidence="1" type="ORF">EV182_001954</name>
</gene>
<organism evidence="1 2">
    <name type="scientific">Spiromyces aspiralis</name>
    <dbReference type="NCBI Taxonomy" id="68401"/>
    <lineage>
        <taxon>Eukaryota</taxon>
        <taxon>Fungi</taxon>
        <taxon>Fungi incertae sedis</taxon>
        <taxon>Zoopagomycota</taxon>
        <taxon>Kickxellomycotina</taxon>
        <taxon>Kickxellomycetes</taxon>
        <taxon>Kickxellales</taxon>
        <taxon>Kickxellaceae</taxon>
        <taxon>Spiromyces</taxon>
    </lineage>
</organism>
<dbReference type="Proteomes" id="UP001145114">
    <property type="component" value="Unassembled WGS sequence"/>
</dbReference>
<evidence type="ECO:0000313" key="2">
    <source>
        <dbReference type="Proteomes" id="UP001145114"/>
    </source>
</evidence>
<sequence>MNQIHSKRLRKDLDNMLNNPPSNIQIQDITDMRNWKITLYGAKGTLYEGEKYTLSFSFGSSYPIEPPEVMFVGEAPVHPHVSGPDAVVVRVFNGHICLSILAEGWSPALTVESVCVSILSMLSSCDRKIPPPDNWQYVRRARPSPKGSKWDFHDDKV</sequence>
<comment type="caution">
    <text evidence="1">The sequence shown here is derived from an EMBL/GenBank/DDBJ whole genome shotgun (WGS) entry which is preliminary data.</text>
</comment>
<keyword evidence="2" id="KW-1185">Reference proteome</keyword>
<proteinExistence type="predicted"/>